<keyword evidence="3" id="KW-1185">Reference proteome</keyword>
<accession>A0A4Z2GQF2</accession>
<evidence type="ECO:0000313" key="3">
    <source>
        <dbReference type="Proteomes" id="UP000314294"/>
    </source>
</evidence>
<reference evidence="2 3" key="1">
    <citation type="submission" date="2019-03" db="EMBL/GenBank/DDBJ databases">
        <title>First draft genome of Liparis tanakae, snailfish: a comprehensive survey of snailfish specific genes.</title>
        <authorList>
            <person name="Kim W."/>
            <person name="Song I."/>
            <person name="Jeong J.-H."/>
            <person name="Kim D."/>
            <person name="Kim S."/>
            <person name="Ryu S."/>
            <person name="Song J.Y."/>
            <person name="Lee S.K."/>
        </authorList>
    </citation>
    <scope>NUCLEOTIDE SEQUENCE [LARGE SCALE GENOMIC DNA]</scope>
    <source>
        <tissue evidence="2">Muscle</tissue>
    </source>
</reference>
<proteinExistence type="predicted"/>
<dbReference type="AlphaFoldDB" id="A0A4Z2GQF2"/>
<comment type="caution">
    <text evidence="2">The sequence shown here is derived from an EMBL/GenBank/DDBJ whole genome shotgun (WGS) entry which is preliminary data.</text>
</comment>
<dbReference type="Proteomes" id="UP000314294">
    <property type="component" value="Unassembled WGS sequence"/>
</dbReference>
<sequence>MLSSLGITHHVSPTSPLFFGGKKALNWLAEKEEKGTAGLFHERSPLRELSHMTLEELGILIILDPEGEKRDSGEYQQRPDPPEDPGPGARTRMPVLL</sequence>
<feature type="region of interest" description="Disordered" evidence="1">
    <location>
        <begin position="67"/>
        <end position="97"/>
    </location>
</feature>
<gene>
    <name evidence="2" type="ORF">EYF80_034457</name>
</gene>
<evidence type="ECO:0000256" key="1">
    <source>
        <dbReference type="SAM" id="MobiDB-lite"/>
    </source>
</evidence>
<dbReference type="EMBL" id="SRLO01000459">
    <property type="protein sequence ID" value="TNN55325.1"/>
    <property type="molecule type" value="Genomic_DNA"/>
</dbReference>
<evidence type="ECO:0000313" key="2">
    <source>
        <dbReference type="EMBL" id="TNN55325.1"/>
    </source>
</evidence>
<organism evidence="2 3">
    <name type="scientific">Liparis tanakae</name>
    <name type="common">Tanaka's snailfish</name>
    <dbReference type="NCBI Taxonomy" id="230148"/>
    <lineage>
        <taxon>Eukaryota</taxon>
        <taxon>Metazoa</taxon>
        <taxon>Chordata</taxon>
        <taxon>Craniata</taxon>
        <taxon>Vertebrata</taxon>
        <taxon>Euteleostomi</taxon>
        <taxon>Actinopterygii</taxon>
        <taxon>Neopterygii</taxon>
        <taxon>Teleostei</taxon>
        <taxon>Neoteleostei</taxon>
        <taxon>Acanthomorphata</taxon>
        <taxon>Eupercaria</taxon>
        <taxon>Perciformes</taxon>
        <taxon>Cottioidei</taxon>
        <taxon>Cottales</taxon>
        <taxon>Liparidae</taxon>
        <taxon>Liparis</taxon>
    </lineage>
</organism>
<protein>
    <submittedName>
        <fullName evidence="2">Uncharacterized protein</fullName>
    </submittedName>
</protein>
<name>A0A4Z2GQF2_9TELE</name>